<feature type="compositionally biased region" description="Basic and acidic residues" evidence="1">
    <location>
        <begin position="1"/>
        <end position="11"/>
    </location>
</feature>
<dbReference type="Proteomes" id="UP001324427">
    <property type="component" value="Unassembled WGS sequence"/>
</dbReference>
<feature type="compositionally biased region" description="Basic and acidic residues" evidence="1">
    <location>
        <begin position="314"/>
        <end position="323"/>
    </location>
</feature>
<feature type="compositionally biased region" description="Basic and acidic residues" evidence="1">
    <location>
        <begin position="528"/>
        <end position="548"/>
    </location>
</feature>
<dbReference type="EMBL" id="JAVFHQ010000043">
    <property type="protein sequence ID" value="KAK4542291.1"/>
    <property type="molecule type" value="Genomic_DNA"/>
</dbReference>
<evidence type="ECO:0000256" key="1">
    <source>
        <dbReference type="SAM" id="MobiDB-lite"/>
    </source>
</evidence>
<dbReference type="AlphaFoldDB" id="A0AAV9JD06"/>
<proteinExistence type="predicted"/>
<feature type="region of interest" description="Disordered" evidence="1">
    <location>
        <begin position="385"/>
        <end position="406"/>
    </location>
</feature>
<feature type="region of interest" description="Disordered" evidence="1">
    <location>
        <begin position="515"/>
        <end position="548"/>
    </location>
</feature>
<reference evidence="2 3" key="1">
    <citation type="submission" date="2021-11" db="EMBL/GenBank/DDBJ databases">
        <title>Black yeast isolated from Biological Soil Crust.</title>
        <authorList>
            <person name="Kurbessoian T."/>
        </authorList>
    </citation>
    <scope>NUCLEOTIDE SEQUENCE [LARGE SCALE GENOMIC DNA]</scope>
    <source>
        <strain evidence="2 3">CCFEE 5522</strain>
    </source>
</reference>
<protein>
    <recommendedName>
        <fullName evidence="4">Opi1-domain-containing protein</fullName>
    </recommendedName>
</protein>
<comment type="caution">
    <text evidence="2">The sequence shown here is derived from an EMBL/GenBank/DDBJ whole genome shotgun (WGS) entry which is preliminary data.</text>
</comment>
<dbReference type="GO" id="GO:0005783">
    <property type="term" value="C:endoplasmic reticulum"/>
    <property type="evidence" value="ECO:0007669"/>
    <property type="project" value="TreeGrafter"/>
</dbReference>
<feature type="region of interest" description="Disordered" evidence="1">
    <location>
        <begin position="1"/>
        <end position="36"/>
    </location>
</feature>
<dbReference type="GO" id="GO:0003714">
    <property type="term" value="F:transcription corepressor activity"/>
    <property type="evidence" value="ECO:0007669"/>
    <property type="project" value="InterPro"/>
</dbReference>
<feature type="compositionally biased region" description="Basic and acidic residues" evidence="1">
    <location>
        <begin position="271"/>
        <end position="285"/>
    </location>
</feature>
<accession>A0AAV9JD06</accession>
<feature type="region of interest" description="Disordered" evidence="1">
    <location>
        <begin position="244"/>
        <end position="328"/>
    </location>
</feature>
<gene>
    <name evidence="2" type="ORF">LTR36_006944</name>
</gene>
<dbReference type="InterPro" id="IPR013927">
    <property type="entry name" value="TF_Opi1_Ccg-8"/>
</dbReference>
<dbReference type="Pfam" id="PF08618">
    <property type="entry name" value="Opi1"/>
    <property type="match status" value="1"/>
</dbReference>
<sequence length="548" mass="60317">MEGQRARRPEYTSHSPESVRLPDVPQHRPLQSHVHSDFTLPNLRTVLSPEFQQASSPHGSHIAPASPAVSTKGFRPLDRQAKVNGSRKSTEAAVASPSETGSYVGAEHTSRRTTSVLSVEDADIRDAAEALAELGRPGFARSPPDNLAHMQSHASPSANAHPQNAHQEAEPLLHLLTQAHPWVGGPINASLTAYSTTKGYAPRFVQASADIVERSIASPVVSTVGSVGRMTGIESAARWYLTPRGQDGVEGGEDYEGRSKRRRVMDDGTDMDPHSPRSGMRRDSQNSRTDSLPAYRASKPPSYREEMSPPAGAERSRQNERPSHSRSWSSHLLYSASGLGVAMSDVSRRNLVYCLNLLGRSAEHIATVTNALKLVLEQYDQARDHWHQQRDSDTEKGERPQTPEHDEAARRLAEIIKRHCDDIWQTLKGVVHSVSVTVGGALPANARNFVRNQLMSLPQRWRMVSDSQRGESETSRTANRMIAFATEGLDMIGQVSQVCRLTLESAEGWVQMVGRSRPAEQGSNGYADYDHKMESGHDEPLSHHAEKH</sequence>
<dbReference type="GO" id="GO:0006357">
    <property type="term" value="P:regulation of transcription by RNA polymerase II"/>
    <property type="evidence" value="ECO:0007669"/>
    <property type="project" value="TreeGrafter"/>
</dbReference>
<dbReference type="PANTHER" id="PTHR38406">
    <property type="entry name" value="TRANSCRIPTIONAL REPRESSOR OPI1"/>
    <property type="match status" value="1"/>
</dbReference>
<dbReference type="PANTHER" id="PTHR38406:SF1">
    <property type="entry name" value="TRANSCRIPTIONAL REPRESSOR OPI1"/>
    <property type="match status" value="1"/>
</dbReference>
<dbReference type="GO" id="GO:0008654">
    <property type="term" value="P:phospholipid biosynthetic process"/>
    <property type="evidence" value="ECO:0007669"/>
    <property type="project" value="TreeGrafter"/>
</dbReference>
<name>A0AAV9JD06_9PEZI</name>
<keyword evidence="3" id="KW-1185">Reference proteome</keyword>
<feature type="compositionally biased region" description="Polar residues" evidence="1">
    <location>
        <begin position="152"/>
        <end position="166"/>
    </location>
</feature>
<evidence type="ECO:0000313" key="3">
    <source>
        <dbReference type="Proteomes" id="UP001324427"/>
    </source>
</evidence>
<evidence type="ECO:0008006" key="4">
    <source>
        <dbReference type="Google" id="ProtNLM"/>
    </source>
</evidence>
<feature type="region of interest" description="Disordered" evidence="1">
    <location>
        <begin position="136"/>
        <end position="166"/>
    </location>
</feature>
<dbReference type="GO" id="GO:0005634">
    <property type="term" value="C:nucleus"/>
    <property type="evidence" value="ECO:0007669"/>
    <property type="project" value="TreeGrafter"/>
</dbReference>
<dbReference type="GO" id="GO:0030968">
    <property type="term" value="P:endoplasmic reticulum unfolded protein response"/>
    <property type="evidence" value="ECO:0007669"/>
    <property type="project" value="TreeGrafter"/>
</dbReference>
<evidence type="ECO:0000313" key="2">
    <source>
        <dbReference type="EMBL" id="KAK4542291.1"/>
    </source>
</evidence>
<feature type="region of interest" description="Disordered" evidence="1">
    <location>
        <begin position="49"/>
        <end position="109"/>
    </location>
</feature>
<organism evidence="2 3">
    <name type="scientific">Oleoguttula mirabilis</name>
    <dbReference type="NCBI Taxonomy" id="1507867"/>
    <lineage>
        <taxon>Eukaryota</taxon>
        <taxon>Fungi</taxon>
        <taxon>Dikarya</taxon>
        <taxon>Ascomycota</taxon>
        <taxon>Pezizomycotina</taxon>
        <taxon>Dothideomycetes</taxon>
        <taxon>Dothideomycetidae</taxon>
        <taxon>Mycosphaerellales</taxon>
        <taxon>Teratosphaeriaceae</taxon>
        <taxon>Oleoguttula</taxon>
    </lineage>
</organism>